<dbReference type="Proteomes" id="UP000185388">
    <property type="component" value="Segment"/>
</dbReference>
<dbReference type="Proteomes" id="UP000185407">
    <property type="component" value="Segment"/>
</dbReference>
<dbReference type="EMBL" id="KJ019076">
    <property type="protein sequence ID" value="AIX25548.1"/>
    <property type="molecule type" value="Genomic_DNA"/>
</dbReference>
<sequence length="55" mass="6318">MSNWKTRALADPNLKYKYVILIMNGPKSLSQAWILQGLKLKYCHEFGNTTGTMEN</sequence>
<dbReference type="EMBL" id="KJ019026">
    <property type="protein sequence ID" value="AIX14301.1"/>
    <property type="molecule type" value="Genomic_DNA"/>
</dbReference>
<evidence type="ECO:0000313" key="12">
    <source>
        <dbReference type="EMBL" id="AIX28251.1"/>
    </source>
</evidence>
<evidence type="ECO:0000313" key="16">
    <source>
        <dbReference type="EMBL" id="AIX40061.1"/>
    </source>
</evidence>
<dbReference type="Proteomes" id="UP000185400">
    <property type="component" value="Segment"/>
</dbReference>
<evidence type="ECO:0000313" key="18">
    <source>
        <dbReference type="EMBL" id="AIX44326.1"/>
    </source>
</evidence>
<dbReference type="EMBL" id="KJ019068">
    <property type="protein sequence ID" value="AIX23800.1"/>
    <property type="molecule type" value="Genomic_DNA"/>
</dbReference>
<dbReference type="Proteomes" id="UP000185401">
    <property type="component" value="Segment"/>
</dbReference>
<evidence type="ECO:0000313" key="4">
    <source>
        <dbReference type="EMBL" id="AIX16922.1"/>
    </source>
</evidence>
<dbReference type="Proteomes" id="UP000033004">
    <property type="component" value="Segment"/>
</dbReference>
<dbReference type="Proteomes" id="UP000185395">
    <property type="component" value="Segment"/>
</dbReference>
<name>A0A0E3F460_9CAUD</name>
<evidence type="ECO:0000313" key="7">
    <source>
        <dbReference type="EMBL" id="AIX23097.1"/>
    </source>
</evidence>
<proteinExistence type="predicted"/>
<evidence type="ECO:0000313" key="17">
    <source>
        <dbReference type="EMBL" id="AIX40270.1"/>
    </source>
</evidence>
<dbReference type="EMBL" id="KJ019122">
    <property type="protein sequence ID" value="AIX36752.1"/>
    <property type="molecule type" value="Genomic_DNA"/>
</dbReference>
<accession>A0A0E3F460</accession>
<dbReference type="EMBL" id="KJ019055">
    <property type="protein sequence ID" value="AIX20796.1"/>
    <property type="molecule type" value="Genomic_DNA"/>
</dbReference>
<dbReference type="EMBL" id="KJ019137">
    <property type="protein sequence ID" value="AIX40061.1"/>
    <property type="molecule type" value="Genomic_DNA"/>
</dbReference>
<evidence type="ECO:0000313" key="2">
    <source>
        <dbReference type="EMBL" id="AIX15166.1"/>
    </source>
</evidence>
<dbReference type="EMBL" id="KJ019087">
    <property type="protein sequence ID" value="AIX28043.1"/>
    <property type="molecule type" value="Genomic_DNA"/>
</dbReference>
<dbReference type="Proteomes" id="UP000185393">
    <property type="component" value="Segment"/>
</dbReference>
<organism evidence="6 24">
    <name type="scientific">Synechococcus phage ACG-2014a</name>
    <dbReference type="NCBI Taxonomy" id="1493507"/>
    <lineage>
        <taxon>Viruses</taxon>
        <taxon>Duplodnaviria</taxon>
        <taxon>Heunggongvirae</taxon>
        <taxon>Uroviricota</taxon>
        <taxon>Caudoviricetes</taxon>
        <taxon>Pantevenvirales</taxon>
        <taxon>Kyanoviridae</taxon>
        <taxon>Acionnavirus</taxon>
        <taxon>Acionnavirus monteraybay</taxon>
    </lineage>
</organism>
<evidence type="ECO:0000313" key="3">
    <source>
        <dbReference type="EMBL" id="AIX15811.1"/>
    </source>
</evidence>
<reference evidence="22 23" key="1">
    <citation type="submission" date="2013-12" db="EMBL/GenBank/DDBJ databases">
        <title>Ecological redundancy of diverse viral populations within a natural community.</title>
        <authorList>
            <person name="Gregory A.C."/>
            <person name="LaButti K."/>
            <person name="Copeland A."/>
            <person name="Woyke T."/>
            <person name="Sullivan M.B."/>
        </authorList>
    </citation>
    <scope>NUCLEOTIDE SEQUENCE [LARGE SCALE GENOMIC DNA]</scope>
    <source>
        <strain evidence="15">Syn7803C101</strain>
        <strain evidence="16">Syn7803C104</strain>
        <strain evidence="17">Syn7803C107</strain>
        <strain evidence="18">Syn7803C26</strain>
        <strain evidence="19">Syn7803C31</strain>
        <strain evidence="20">Syn7803C33</strain>
        <strain evidence="21">Syn7803C38</strain>
        <strain evidence="1">Syn7803C42</strain>
        <strain evidence="2">Syn7803C47</strain>
        <strain evidence="3">Syn7803C53</strain>
        <strain evidence="4">Syn7803C59</strain>
        <strain evidence="5">Syn7803C60</strain>
        <strain evidence="6">Syn7803C86</strain>
        <strain evidence="7">Syn7803C99</strain>
        <strain evidence="12">Syn7803US1</strain>
        <strain evidence="8">Syn7803US102</strain>
        <strain evidence="9">Syn7803US112</strain>
        <strain evidence="10">Syn7803US123</strain>
        <strain evidence="11">Syn7803US19</strain>
        <strain evidence="13">Syn7803US62</strain>
        <strain evidence="14">Syn7803US79</strain>
    </source>
</reference>
<dbReference type="Proteomes" id="UP000185392">
    <property type="component" value="Segment"/>
</dbReference>
<dbReference type="EMBL" id="KJ019065">
    <property type="protein sequence ID" value="AIX23097.1"/>
    <property type="molecule type" value="Genomic_DNA"/>
</dbReference>
<evidence type="ECO:0000313" key="19">
    <source>
        <dbReference type="EMBL" id="AIX45250.1"/>
    </source>
</evidence>
<dbReference type="EMBL" id="KJ019038">
    <property type="protein sequence ID" value="AIX16922.1"/>
    <property type="molecule type" value="Genomic_DNA"/>
</dbReference>
<dbReference type="EMBL" id="KJ019039">
    <property type="protein sequence ID" value="AIX17129.1"/>
    <property type="molecule type" value="Genomic_DNA"/>
</dbReference>
<dbReference type="EMBL" id="KJ019138">
    <property type="protein sequence ID" value="AIX40270.1"/>
    <property type="molecule type" value="Genomic_DNA"/>
</dbReference>
<dbReference type="EMBL" id="KJ019158">
    <property type="protein sequence ID" value="AIX45457.1"/>
    <property type="molecule type" value="Genomic_DNA"/>
</dbReference>
<protein>
    <submittedName>
        <fullName evidence="6">Uncharacterized protein</fullName>
    </submittedName>
</protein>
<dbReference type="Proteomes" id="UP000185391">
    <property type="component" value="Segment"/>
</dbReference>
<dbReference type="Proteomes" id="UP000185403">
    <property type="component" value="Segment"/>
</dbReference>
<evidence type="ECO:0000313" key="23">
    <source>
        <dbReference type="Proteomes" id="UP000185388"/>
    </source>
</evidence>
<evidence type="ECO:0000313" key="21">
    <source>
        <dbReference type="EMBL" id="AIX46605.1"/>
    </source>
</evidence>
<evidence type="ECO:0000313" key="10">
    <source>
        <dbReference type="EMBL" id="AIX27267.1"/>
    </source>
</evidence>
<evidence type="ECO:0000313" key="24">
    <source>
        <dbReference type="Proteomes" id="UP000185404"/>
    </source>
</evidence>
<evidence type="ECO:0000313" key="20">
    <source>
        <dbReference type="EMBL" id="AIX45457.1"/>
    </source>
</evidence>
<dbReference type="Proteomes" id="UP000185408">
    <property type="component" value="Segment"/>
</dbReference>
<dbReference type="EMBL" id="KJ019088">
    <property type="protein sequence ID" value="AIX28251.1"/>
    <property type="molecule type" value="Genomic_DNA"/>
</dbReference>
<dbReference type="Proteomes" id="UP000185397">
    <property type="component" value="Segment"/>
</dbReference>
<evidence type="ECO:0000313" key="15">
    <source>
        <dbReference type="EMBL" id="AIX39633.1"/>
    </source>
</evidence>
<dbReference type="EMBL" id="KJ019153">
    <property type="protein sequence ID" value="AIX44326.1"/>
    <property type="molecule type" value="Genomic_DNA"/>
</dbReference>
<dbReference type="Proteomes" id="UP000185409">
    <property type="component" value="Segment"/>
</dbReference>
<dbReference type="EMBL" id="KJ019163">
    <property type="protein sequence ID" value="AIX46605.1"/>
    <property type="molecule type" value="Genomic_DNA"/>
</dbReference>
<dbReference type="Proteomes" id="UP000185405">
    <property type="component" value="Segment"/>
</dbReference>
<evidence type="ECO:0000313" key="22">
    <source>
        <dbReference type="Proteomes" id="UP000033004"/>
    </source>
</evidence>
<dbReference type="Proteomes" id="UP000185399">
    <property type="component" value="Segment"/>
</dbReference>
<dbReference type="Proteomes" id="UP000185394">
    <property type="component" value="Segment"/>
</dbReference>
<dbReference type="Proteomes" id="UP000185404">
    <property type="component" value="Segment"/>
</dbReference>
<dbReference type="Proteomes" id="UP000185389">
    <property type="component" value="Segment"/>
</dbReference>
<evidence type="ECO:0000313" key="5">
    <source>
        <dbReference type="EMBL" id="AIX17129.1"/>
    </source>
</evidence>
<dbReference type="EMBL" id="KJ019030">
    <property type="protein sequence ID" value="AIX15166.1"/>
    <property type="molecule type" value="Genomic_DNA"/>
</dbReference>
<dbReference type="EMBL" id="KJ019135">
    <property type="protein sequence ID" value="AIX39633.1"/>
    <property type="molecule type" value="Genomic_DNA"/>
</dbReference>
<gene>
    <name evidence="15" type="ORF">Syn7803C101_115</name>
    <name evidence="16" type="ORF">Syn7803C104_117</name>
    <name evidence="17" type="ORF">Syn7803C107_116</name>
    <name evidence="18" type="ORF">Syn7803C26_114</name>
    <name evidence="19" type="ORF">Syn7803C31_118</name>
    <name evidence="20" type="ORF">Syn7803C33_114</name>
    <name evidence="21" type="ORF">Syn7803C38_113</name>
    <name evidence="1" type="ORF">Syn7803C42_116</name>
    <name evidence="2" type="ORF">Syn7803C47_117</name>
    <name evidence="3" type="ORF">Syn7803C53_114</name>
    <name evidence="4" type="ORF">Syn7803C59_115</name>
    <name evidence="5" type="ORF">Syn7803C60_113</name>
    <name evidence="6" type="ORF">Syn7803C86_116</name>
    <name evidence="7" type="ORF">Syn7803C99_114</name>
    <name evidence="8" type="ORF">Syn7803US102_115</name>
    <name evidence="9" type="ORF">Syn7803US112_116</name>
    <name evidence="10" type="ORF">Syn7803US123_116</name>
    <name evidence="11" type="ORF">Syn7803US19_114</name>
    <name evidence="12" type="ORF">Syn7803US1_115</name>
    <name evidence="13" type="ORF">Syn7803US62_114</name>
    <name evidence="14" type="ORF">Syn7803US79_116</name>
</gene>
<dbReference type="EMBL" id="KJ019084">
    <property type="protein sequence ID" value="AIX27267.1"/>
    <property type="molecule type" value="Genomic_DNA"/>
</dbReference>
<evidence type="ECO:0000313" key="1">
    <source>
        <dbReference type="EMBL" id="AIX14301.1"/>
    </source>
</evidence>
<evidence type="ECO:0000313" key="11">
    <source>
        <dbReference type="EMBL" id="AIX28043.1"/>
    </source>
</evidence>
<evidence type="ECO:0000313" key="9">
    <source>
        <dbReference type="EMBL" id="AIX25548.1"/>
    </source>
</evidence>
<dbReference type="Proteomes" id="UP000185396">
    <property type="component" value="Segment"/>
</dbReference>
<evidence type="ECO:0000313" key="8">
    <source>
        <dbReference type="EMBL" id="AIX23800.1"/>
    </source>
</evidence>
<dbReference type="EMBL" id="KJ019033">
    <property type="protein sequence ID" value="AIX15811.1"/>
    <property type="molecule type" value="Genomic_DNA"/>
</dbReference>
<dbReference type="EMBL" id="KJ019157">
    <property type="protein sequence ID" value="AIX45250.1"/>
    <property type="molecule type" value="Genomic_DNA"/>
</dbReference>
<evidence type="ECO:0000313" key="13">
    <source>
        <dbReference type="EMBL" id="AIX35455.1"/>
    </source>
</evidence>
<dbReference type="EMBL" id="KJ019116">
    <property type="protein sequence ID" value="AIX35455.1"/>
    <property type="molecule type" value="Genomic_DNA"/>
</dbReference>
<evidence type="ECO:0000313" key="6">
    <source>
        <dbReference type="EMBL" id="AIX20796.1"/>
    </source>
</evidence>
<evidence type="ECO:0000313" key="14">
    <source>
        <dbReference type="EMBL" id="AIX36752.1"/>
    </source>
</evidence>
<dbReference type="Proteomes" id="UP000185390">
    <property type="component" value="Segment"/>
</dbReference>
<dbReference type="Proteomes" id="UP000185398">
    <property type="component" value="Segment"/>
</dbReference>